<reference evidence="2" key="2">
    <citation type="submission" date="2006-06" db="EMBL/GenBank/DDBJ databases">
        <authorList>
            <person name="Buell R."/>
            <person name="Wing R.A."/>
            <person name="McCombie W.A."/>
            <person name="Ouyang S."/>
        </authorList>
    </citation>
    <scope>NUCLEOTIDE SEQUENCE</scope>
</reference>
<evidence type="ECO:0000256" key="1">
    <source>
        <dbReference type="SAM" id="MobiDB-lite"/>
    </source>
</evidence>
<accession>Q10DA3</accession>
<dbReference type="PANTHER" id="PTHR33223">
    <property type="entry name" value="CCHC-TYPE DOMAIN-CONTAINING PROTEIN"/>
    <property type="match status" value="1"/>
</dbReference>
<feature type="region of interest" description="Disordered" evidence="1">
    <location>
        <begin position="167"/>
        <end position="189"/>
    </location>
</feature>
<name>Q10DA3_ORYSJ</name>
<feature type="compositionally biased region" description="Polar residues" evidence="1">
    <location>
        <begin position="552"/>
        <end position="563"/>
    </location>
</feature>
<proteinExistence type="predicted"/>
<feature type="region of interest" description="Disordered" evidence="1">
    <location>
        <begin position="254"/>
        <end position="346"/>
    </location>
</feature>
<feature type="region of interest" description="Disordered" evidence="1">
    <location>
        <begin position="601"/>
        <end position="628"/>
    </location>
</feature>
<feature type="compositionally biased region" description="Basic and acidic residues" evidence="1">
    <location>
        <begin position="604"/>
        <end position="617"/>
    </location>
</feature>
<dbReference type="EMBL" id="DP000009">
    <property type="protein sequence ID" value="ABF98737.1"/>
    <property type="molecule type" value="Genomic_DNA"/>
</dbReference>
<organism evidence="2">
    <name type="scientific">Oryza sativa subsp. japonica</name>
    <name type="common">Rice</name>
    <dbReference type="NCBI Taxonomy" id="39947"/>
    <lineage>
        <taxon>Eukaryota</taxon>
        <taxon>Viridiplantae</taxon>
        <taxon>Streptophyta</taxon>
        <taxon>Embryophyta</taxon>
        <taxon>Tracheophyta</taxon>
        <taxon>Spermatophyta</taxon>
        <taxon>Magnoliopsida</taxon>
        <taxon>Liliopsida</taxon>
        <taxon>Poales</taxon>
        <taxon>Poaceae</taxon>
        <taxon>BOP clade</taxon>
        <taxon>Oryzoideae</taxon>
        <taxon>Oryzeae</taxon>
        <taxon>Oryzinae</taxon>
        <taxon>Oryza</taxon>
        <taxon>Oryza sativa</taxon>
    </lineage>
</organism>
<reference evidence="2" key="1">
    <citation type="journal article" date="2005" name="Genome Res.">
        <title>Sequence, annotation, and analysis of synteny between rice chromosome 3 and diverged grass species.</title>
        <authorList>
            <consortium name="Rice Chromosome 3 Sequencing Consortium"/>
            <person name="Buell C.R."/>
            <person name="Yuan Q."/>
            <person name="Ouyang S."/>
            <person name="Liu J."/>
            <person name="Zhu W."/>
            <person name="Wang A."/>
            <person name="Maiti R."/>
            <person name="Haas B."/>
            <person name="Wortman J."/>
            <person name="Pertea M."/>
            <person name="Jones K.M."/>
            <person name="Kim M."/>
            <person name="Overton L."/>
            <person name="Tsitrin T."/>
            <person name="Fadrosh D."/>
            <person name="Bera J."/>
            <person name="Weaver B."/>
            <person name="Jin S."/>
            <person name="Johri S."/>
            <person name="Reardon M."/>
            <person name="Webb K."/>
            <person name="Hill J."/>
            <person name="Moffat K."/>
            <person name="Tallon L."/>
            <person name="Van Aken S."/>
            <person name="Lewis M."/>
            <person name="Utterback T."/>
            <person name="Feldblyum T."/>
            <person name="Zismann V."/>
            <person name="Iobst S."/>
            <person name="Hsiao J."/>
            <person name="de Vazeille A.R."/>
            <person name="Salzberg S.L."/>
            <person name="White O."/>
            <person name="Fraser C."/>
            <person name="Yu Y."/>
            <person name="Kim H."/>
            <person name="Rambo T."/>
            <person name="Currie J."/>
            <person name="Collura K."/>
            <person name="Kernodle-Thompson S."/>
            <person name="Wei F."/>
            <person name="Kudrna K."/>
            <person name="Ammiraju J.S."/>
            <person name="Luo M."/>
            <person name="Goicoechea J.L."/>
            <person name="Wing R.A."/>
            <person name="Henry D."/>
            <person name="Oates R."/>
            <person name="Palmer M."/>
            <person name="Pries G."/>
            <person name="Saski C."/>
            <person name="Simmons J."/>
            <person name="Soderlund C."/>
            <person name="Nelson W."/>
            <person name="de la Bastide M."/>
            <person name="Spiegel L."/>
            <person name="Nascimento L."/>
            <person name="Huang E."/>
            <person name="Preston R."/>
            <person name="Zutavern T."/>
            <person name="Palmer L."/>
            <person name="O'Shaughnessy A."/>
            <person name="Dike S."/>
            <person name="McCombie W.R."/>
            <person name="Minx P."/>
            <person name="Cordum H."/>
            <person name="Wilson R."/>
            <person name="Jin W."/>
            <person name="Lee H.R."/>
            <person name="Jiang J."/>
            <person name="Jackson S."/>
        </authorList>
    </citation>
    <scope>NUCLEOTIDE SEQUENCE [LARGE SCALE GENOMIC DNA]</scope>
</reference>
<feature type="region of interest" description="Disordered" evidence="1">
    <location>
        <begin position="423"/>
        <end position="448"/>
    </location>
</feature>
<dbReference type="AlphaFoldDB" id="Q10DA3"/>
<feature type="compositionally biased region" description="Polar residues" evidence="1">
    <location>
        <begin position="431"/>
        <end position="442"/>
    </location>
</feature>
<sequence length="763" mass="84949">MGFVSGIDDFAFPPGQAFRFGSLNFITNDFGKISLLDSDSNQSGRDQSRHLPLEDLGELRLRPRSDLDPGRLALYSNLLGQSRRKSWMATSAPPASVLDQPRSSITMTSAATTTTATSTTSMTAMRITTRPSSSAYSWLTTKWRNSAKSEKRTKIAHGKKLNVADWRKSDSDKSENDYSEAEDRRQRALESGRRARELIGQQDVDGTAVFRTPQQNAVAAITLLDTLLKEDALNQDDHVVNILNQTKTMIAASIPANSASTRTPTGSRVPHLRSQDYHQPSLSIAGAGSSRKSRGHDERSVRSPPERYRERQVELLHSPHRRRPIDLRDTINQRRAARGHHSPDRYDDDVDGVAAFTSDLRRVDWPAGFKPTRIEKYDGTTNPESWLTVYGLAIRAAGGDSKAMANYLPVALRILHGHGSTGYPAARSDHGQNYATTSSPTSRKPGESLQDYIRRFSEKRNKISDITDNVIIAAFTKGIRHDDLVGEFGCKPPRTVKQMFEKANEYAKAEDAITASKQSGTTWKPKKDTPTAGGSGSNNHKDRKRKPEELVATTSPSSRQRSRVNTFDKIMNSQCPHHPNSNHVAKDCFVYKQFAEQYVKNARKPSDGDQGISKKKDDEDDAPTGFQDHRKELNHIFGGPLAYESKRKQKLTEREINAVQPNTPQYLRWSEIAIKFDRSDHPDRVVHPGQYPLVLDPVVRNVKLRRTLIDGGSTLNILFAKTLDDMQIPRTGLKPSNAPFHGVIPGLSTTPLGQITLPVTFGT</sequence>
<feature type="compositionally biased region" description="Basic and acidic residues" evidence="1">
    <location>
        <begin position="295"/>
        <end position="314"/>
    </location>
</feature>
<gene>
    <name evidence="2" type="ordered locus">LOC_Os03g52530</name>
</gene>
<dbReference type="PANTHER" id="PTHR33223:SF10">
    <property type="entry name" value="AMINOTRANSFERASE-LIKE PLANT MOBILE DOMAIN-CONTAINING PROTEIN"/>
    <property type="match status" value="1"/>
</dbReference>
<protein>
    <submittedName>
        <fullName evidence="2">Retrotransposon protein, putative, Ty3-gypsy subclass</fullName>
    </submittedName>
</protein>
<evidence type="ECO:0000313" key="2">
    <source>
        <dbReference type="EMBL" id="ABF98737.1"/>
    </source>
</evidence>
<feature type="compositionally biased region" description="Polar residues" evidence="1">
    <location>
        <begin position="255"/>
        <end position="266"/>
    </location>
</feature>
<feature type="region of interest" description="Disordered" evidence="1">
    <location>
        <begin position="511"/>
        <end position="563"/>
    </location>
</feature>